<gene>
    <name evidence="3" type="ORF">BXYJ_LOCUS11677</name>
</gene>
<feature type="chain" id="PRO_5035359380" evidence="2">
    <location>
        <begin position="16"/>
        <end position="180"/>
    </location>
</feature>
<evidence type="ECO:0000313" key="5">
    <source>
        <dbReference type="Proteomes" id="UP000095284"/>
    </source>
</evidence>
<feature type="compositionally biased region" description="Basic and acidic residues" evidence="1">
    <location>
        <begin position="73"/>
        <end position="95"/>
    </location>
</feature>
<evidence type="ECO:0000313" key="3">
    <source>
        <dbReference type="EMBL" id="CAD5231581.1"/>
    </source>
</evidence>
<dbReference type="Proteomes" id="UP000659654">
    <property type="component" value="Unassembled WGS sequence"/>
</dbReference>
<dbReference type="Proteomes" id="UP000095284">
    <property type="component" value="Unplaced"/>
</dbReference>
<reference evidence="7" key="1">
    <citation type="submission" date="2016-11" db="UniProtKB">
        <authorList>
            <consortium name="WormBaseParasite"/>
        </authorList>
    </citation>
    <scope>IDENTIFICATION</scope>
</reference>
<keyword evidence="2" id="KW-0732">Signal</keyword>
<sequence>MYLIILIIPISITIAAWNCSRKGAKGNRLKWKTLKKAPGTAKQPPNGVKVKQPEIANESKKVETDNIITDSKLLSDAKPAEQPKIQPKKEQRNDTTEEENTDLCSEAFNLQLQQYRQKNAKPKNKDKTTEAMTQLETQSKVVDPISNVVTCPVKNDAPIDVEIPVDNKDNELIPMSRYLA</sequence>
<evidence type="ECO:0000256" key="2">
    <source>
        <dbReference type="SAM" id="SignalP"/>
    </source>
</evidence>
<evidence type="ECO:0000313" key="4">
    <source>
        <dbReference type="EMBL" id="CAG9122835.1"/>
    </source>
</evidence>
<keyword evidence="6" id="KW-1185">Reference proteome</keyword>
<evidence type="ECO:0000313" key="7">
    <source>
        <dbReference type="WBParaSite" id="BXY_0376100.1"/>
    </source>
</evidence>
<accession>A0A1I7RSQ7</accession>
<feature type="signal peptide" evidence="2">
    <location>
        <begin position="1"/>
        <end position="15"/>
    </location>
</feature>
<evidence type="ECO:0000256" key="1">
    <source>
        <dbReference type="SAM" id="MobiDB-lite"/>
    </source>
</evidence>
<dbReference type="WBParaSite" id="BXY_0376100.1">
    <property type="protein sequence ID" value="BXY_0376100.1"/>
    <property type="gene ID" value="BXY_0376100"/>
</dbReference>
<reference evidence="4" key="2">
    <citation type="submission" date="2020-08" db="EMBL/GenBank/DDBJ databases">
        <authorList>
            <person name="Kikuchi T."/>
        </authorList>
    </citation>
    <scope>NUCLEOTIDE SEQUENCE</scope>
    <source>
        <strain evidence="3">Ka4C1</strain>
    </source>
</reference>
<evidence type="ECO:0000313" key="6">
    <source>
        <dbReference type="Proteomes" id="UP000659654"/>
    </source>
</evidence>
<organism evidence="5 7">
    <name type="scientific">Bursaphelenchus xylophilus</name>
    <name type="common">Pinewood nematode worm</name>
    <name type="synonym">Aphelenchoides xylophilus</name>
    <dbReference type="NCBI Taxonomy" id="6326"/>
    <lineage>
        <taxon>Eukaryota</taxon>
        <taxon>Metazoa</taxon>
        <taxon>Ecdysozoa</taxon>
        <taxon>Nematoda</taxon>
        <taxon>Chromadorea</taxon>
        <taxon>Rhabditida</taxon>
        <taxon>Tylenchina</taxon>
        <taxon>Tylenchomorpha</taxon>
        <taxon>Aphelenchoidea</taxon>
        <taxon>Aphelenchoididae</taxon>
        <taxon>Bursaphelenchus</taxon>
    </lineage>
</organism>
<proteinExistence type="predicted"/>
<dbReference type="EMBL" id="CAJFDI010000005">
    <property type="protein sequence ID" value="CAD5231581.1"/>
    <property type="molecule type" value="Genomic_DNA"/>
</dbReference>
<dbReference type="EMBL" id="CAJFCV020000005">
    <property type="protein sequence ID" value="CAG9122835.1"/>
    <property type="molecule type" value="Genomic_DNA"/>
</dbReference>
<protein>
    <submittedName>
        <fullName evidence="3">(pine wood nematode) hypothetical protein</fullName>
    </submittedName>
</protein>
<dbReference type="AlphaFoldDB" id="A0A1I7RSQ7"/>
<feature type="region of interest" description="Disordered" evidence="1">
    <location>
        <begin position="36"/>
        <end position="101"/>
    </location>
</feature>
<dbReference type="Proteomes" id="UP000582659">
    <property type="component" value="Unassembled WGS sequence"/>
</dbReference>
<name>A0A1I7RSQ7_BURXY</name>